<reference evidence="1 2" key="1">
    <citation type="submission" date="2018-06" db="EMBL/GenBank/DDBJ databases">
        <title>Genomic Encyclopedia of Type Strains, Phase III (KMG-III): the genomes of soil and plant-associated and newly described type strains.</title>
        <authorList>
            <person name="Whitman W."/>
        </authorList>
    </citation>
    <scope>NUCLEOTIDE SEQUENCE [LARGE SCALE GENOMIC DNA]</scope>
    <source>
        <strain evidence="1 2">CGMCC 4.7090</strain>
    </source>
</reference>
<evidence type="ECO:0000313" key="1">
    <source>
        <dbReference type="EMBL" id="RAK34564.1"/>
    </source>
</evidence>
<keyword evidence="2" id="KW-1185">Reference proteome</keyword>
<dbReference type="EMBL" id="QLMJ01000011">
    <property type="protein sequence ID" value="RAK34564.1"/>
    <property type="molecule type" value="Genomic_DNA"/>
</dbReference>
<comment type="caution">
    <text evidence="1">The sequence shown here is derived from an EMBL/GenBank/DDBJ whole genome shotgun (WGS) entry which is preliminary data.</text>
</comment>
<sequence length="171" mass="18156">MVVRGRRWWAAGAAAVVVAGVAVVAVALASRGGGVDDLPPAVRAQLAISARDALEGGADPVQRPDVGRQACAVRVLGADPEGITSADQARTVYVDAWCAWIDTEVQTESAIPEAVRLTDPPVAESPGDGSLYGPDIERIFPERLQDAVFDGGDPDEMDTRLRERIAERRRT</sequence>
<protein>
    <submittedName>
        <fullName evidence="1">Uncharacterized protein</fullName>
    </submittedName>
</protein>
<dbReference type="Proteomes" id="UP000249341">
    <property type="component" value="Unassembled WGS sequence"/>
</dbReference>
<dbReference type="RefSeq" id="WP_181557950.1">
    <property type="nucleotide sequence ID" value="NZ_JACHWI010000011.1"/>
</dbReference>
<evidence type="ECO:0000313" key="2">
    <source>
        <dbReference type="Proteomes" id="UP000249341"/>
    </source>
</evidence>
<organism evidence="1 2">
    <name type="scientific">Actinoplanes lutulentus</name>
    <dbReference type="NCBI Taxonomy" id="1287878"/>
    <lineage>
        <taxon>Bacteria</taxon>
        <taxon>Bacillati</taxon>
        <taxon>Actinomycetota</taxon>
        <taxon>Actinomycetes</taxon>
        <taxon>Micromonosporales</taxon>
        <taxon>Micromonosporaceae</taxon>
        <taxon>Actinoplanes</taxon>
    </lineage>
</organism>
<gene>
    <name evidence="1" type="ORF">B0I29_111166</name>
</gene>
<proteinExistence type="predicted"/>
<dbReference type="AlphaFoldDB" id="A0A327ZGB9"/>
<name>A0A327ZGB9_9ACTN</name>
<accession>A0A327ZGB9</accession>